<dbReference type="Pfam" id="PF00034">
    <property type="entry name" value="Cytochrom_C"/>
    <property type="match status" value="1"/>
</dbReference>
<sequence length="106" mass="11522">MRPIRVIVVSAYVTALTTPVPQGVSADDRASSAFAQIALACTGCHGTSGQGVGSIPAINNIPESTFIRTMQEFKSGQRAATVMDRIAQGYNDRDFLELARFFRDRR</sequence>
<keyword evidence="3 4" id="KW-0408">Iron</keyword>
<evidence type="ECO:0000256" key="1">
    <source>
        <dbReference type="ARBA" id="ARBA00022617"/>
    </source>
</evidence>
<reference evidence="6 7" key="1">
    <citation type="submission" date="2023-03" db="EMBL/GenBank/DDBJ databases">
        <authorList>
            <person name="Pearce D."/>
        </authorList>
    </citation>
    <scope>NUCLEOTIDE SEQUENCE [LARGE SCALE GENOMIC DNA]</scope>
    <source>
        <strain evidence="6">Msz</strain>
    </source>
</reference>
<name>A0ABM9I871_9GAMM</name>
<organism evidence="6 7">
    <name type="scientific">Methylocaldum szegediense</name>
    <dbReference type="NCBI Taxonomy" id="73780"/>
    <lineage>
        <taxon>Bacteria</taxon>
        <taxon>Pseudomonadati</taxon>
        <taxon>Pseudomonadota</taxon>
        <taxon>Gammaproteobacteria</taxon>
        <taxon>Methylococcales</taxon>
        <taxon>Methylococcaceae</taxon>
        <taxon>Methylocaldum</taxon>
    </lineage>
</organism>
<evidence type="ECO:0000313" key="6">
    <source>
        <dbReference type="EMBL" id="CAI8953975.1"/>
    </source>
</evidence>
<keyword evidence="1 4" id="KW-0349">Heme</keyword>
<evidence type="ECO:0000259" key="5">
    <source>
        <dbReference type="PROSITE" id="PS51007"/>
    </source>
</evidence>
<proteinExistence type="predicted"/>
<evidence type="ECO:0000256" key="2">
    <source>
        <dbReference type="ARBA" id="ARBA00022723"/>
    </source>
</evidence>
<dbReference type="EMBL" id="OX458333">
    <property type="protein sequence ID" value="CAI8953975.1"/>
    <property type="molecule type" value="Genomic_DNA"/>
</dbReference>
<dbReference type="InterPro" id="IPR009056">
    <property type="entry name" value="Cyt_c-like_dom"/>
</dbReference>
<accession>A0ABM9I871</accession>
<dbReference type="Proteomes" id="UP001162030">
    <property type="component" value="Chromosome"/>
</dbReference>
<evidence type="ECO:0000256" key="4">
    <source>
        <dbReference type="PROSITE-ProRule" id="PRU00433"/>
    </source>
</evidence>
<dbReference type="Gene3D" id="1.10.760.10">
    <property type="entry name" value="Cytochrome c-like domain"/>
    <property type="match status" value="1"/>
</dbReference>
<protein>
    <submittedName>
        <fullName evidence="6">Cytochrome subunit of sulfide dehydrogenase</fullName>
    </submittedName>
</protein>
<dbReference type="SUPFAM" id="SSF46626">
    <property type="entry name" value="Cytochrome c"/>
    <property type="match status" value="1"/>
</dbReference>
<dbReference type="PROSITE" id="PS51007">
    <property type="entry name" value="CYTC"/>
    <property type="match status" value="1"/>
</dbReference>
<keyword evidence="7" id="KW-1185">Reference proteome</keyword>
<feature type="domain" description="Cytochrome c" evidence="5">
    <location>
        <begin position="25"/>
        <end position="106"/>
    </location>
</feature>
<gene>
    <name evidence="6" type="ORF">MSZNOR_4513</name>
</gene>
<dbReference type="InterPro" id="IPR036909">
    <property type="entry name" value="Cyt_c-like_dom_sf"/>
</dbReference>
<evidence type="ECO:0000256" key="3">
    <source>
        <dbReference type="ARBA" id="ARBA00023004"/>
    </source>
</evidence>
<keyword evidence="2 4" id="KW-0479">Metal-binding</keyword>
<evidence type="ECO:0000313" key="7">
    <source>
        <dbReference type="Proteomes" id="UP001162030"/>
    </source>
</evidence>